<dbReference type="InterPro" id="IPR010371">
    <property type="entry name" value="YBR137W-like"/>
</dbReference>
<dbReference type="InterPro" id="IPR038084">
    <property type="entry name" value="PduO/GlcC-like_sf"/>
</dbReference>
<proteinExistence type="predicted"/>
<evidence type="ECO:0000313" key="3">
    <source>
        <dbReference type="Proteomes" id="UP000619033"/>
    </source>
</evidence>
<comment type="caution">
    <text evidence="2">The sequence shown here is derived from an EMBL/GenBank/DDBJ whole genome shotgun (WGS) entry which is preliminary data.</text>
</comment>
<keyword evidence="1" id="KW-0175">Coiled coil</keyword>
<reference evidence="2" key="1">
    <citation type="submission" date="2021-01" db="EMBL/GenBank/DDBJ databases">
        <title>Genome seq and assembly of Tabrizicola sp. KVB23.</title>
        <authorList>
            <person name="Chhetri G."/>
        </authorList>
    </citation>
    <scope>NUCLEOTIDE SEQUENCE</scope>
    <source>
        <strain evidence="2">KVB23</strain>
    </source>
</reference>
<gene>
    <name evidence="2" type="ORF">JI744_15020</name>
</gene>
<dbReference type="Proteomes" id="UP000619033">
    <property type="component" value="Unassembled WGS sequence"/>
</dbReference>
<dbReference type="SUPFAM" id="SSF143744">
    <property type="entry name" value="GlcG-like"/>
    <property type="match status" value="1"/>
</dbReference>
<dbReference type="InterPro" id="IPR005624">
    <property type="entry name" value="PduO/GlcC-like"/>
</dbReference>
<evidence type="ECO:0000313" key="2">
    <source>
        <dbReference type="EMBL" id="MBL4929417.1"/>
    </source>
</evidence>
<dbReference type="EMBL" id="JAESVP010000008">
    <property type="protein sequence ID" value="MBL4929417.1"/>
    <property type="molecule type" value="Genomic_DNA"/>
</dbReference>
<feature type="coiled-coil region" evidence="1">
    <location>
        <begin position="1"/>
        <end position="28"/>
    </location>
</feature>
<keyword evidence="3" id="KW-1185">Reference proteome</keyword>
<sequence>MTDQNQTAADLQQRIADLRAEALDLRFSRLSQADALDLGEWLLARCRAEGHCVIVGVNLGEQVLYRAALPGTTADSHTWIDRKFAGVGRFGRSTMELELENRCDPGFSTNRGLDQVSYGLFGGGVPLYVGDLMVGAIGVSGLESSEDHRLIVETIRAFKAAQSA</sequence>
<accession>A0A8J7SVD7</accession>
<evidence type="ECO:0000256" key="1">
    <source>
        <dbReference type="SAM" id="Coils"/>
    </source>
</evidence>
<dbReference type="Gene3D" id="3.30.450.150">
    <property type="entry name" value="Haem-degrading domain"/>
    <property type="match status" value="1"/>
</dbReference>
<dbReference type="RefSeq" id="WP_202661958.1">
    <property type="nucleotide sequence ID" value="NZ_JAESVP010000008.1"/>
</dbReference>
<organism evidence="2 3">
    <name type="scientific">Fuscibacter oryzae</name>
    <dbReference type="NCBI Taxonomy" id="2803939"/>
    <lineage>
        <taxon>Bacteria</taxon>
        <taxon>Pseudomonadati</taxon>
        <taxon>Pseudomonadota</taxon>
        <taxon>Alphaproteobacteria</taxon>
        <taxon>Rhodobacterales</taxon>
        <taxon>Paracoccaceae</taxon>
        <taxon>Fuscibacter</taxon>
    </lineage>
</organism>
<dbReference type="PANTHER" id="PTHR28255">
    <property type="match status" value="1"/>
</dbReference>
<dbReference type="Pfam" id="PF03928">
    <property type="entry name" value="HbpS-like"/>
    <property type="match status" value="1"/>
</dbReference>
<dbReference type="AlphaFoldDB" id="A0A8J7SVD7"/>
<protein>
    <submittedName>
        <fullName evidence="2">Heme-binding protein</fullName>
    </submittedName>
</protein>
<dbReference type="PANTHER" id="PTHR28255:SF1">
    <property type="entry name" value="UPF0303 PROTEIN YBR137W"/>
    <property type="match status" value="1"/>
</dbReference>
<name>A0A8J7SVD7_9RHOB</name>